<organism evidence="2 3">
    <name type="scientific">Actinoallomurus oryzae</name>
    <dbReference type="NCBI Taxonomy" id="502180"/>
    <lineage>
        <taxon>Bacteria</taxon>
        <taxon>Bacillati</taxon>
        <taxon>Actinomycetota</taxon>
        <taxon>Actinomycetes</taxon>
        <taxon>Streptosporangiales</taxon>
        <taxon>Thermomonosporaceae</taxon>
        <taxon>Actinoallomurus</taxon>
    </lineage>
</organism>
<feature type="domain" description="N-acetyltransferase" evidence="1">
    <location>
        <begin position="14"/>
        <end position="181"/>
    </location>
</feature>
<sequence length="181" mass="19730">MSDIVILRTSAPALILRPWRMEDVPSLVEAHRDPVLRRWTGSAVEEHADAVRWVQAQERGWAAGERFGFAVLDPSADTSLVGNVVLKDVTPGQASAEVGYWTAAHARGRGVAPRALEALTSWAFDTFGTGGLERLELLHQADNAASCRVAKKSGYDFDRTLPALPPGFPREGHLHVRRGDA</sequence>
<keyword evidence="3" id="KW-1185">Reference proteome</keyword>
<proteinExistence type="predicted"/>
<dbReference type="Pfam" id="PF13302">
    <property type="entry name" value="Acetyltransf_3"/>
    <property type="match status" value="1"/>
</dbReference>
<dbReference type="Gene3D" id="3.40.630.30">
    <property type="match status" value="1"/>
</dbReference>
<dbReference type="RefSeq" id="WP_345462575.1">
    <property type="nucleotide sequence ID" value="NZ_BAABHF010000017.1"/>
</dbReference>
<protein>
    <submittedName>
        <fullName evidence="2">GNAT family N-acetyltransferase</fullName>
    </submittedName>
</protein>
<dbReference type="PANTHER" id="PTHR43441">
    <property type="entry name" value="RIBOSOMAL-PROTEIN-SERINE ACETYLTRANSFERASE"/>
    <property type="match status" value="1"/>
</dbReference>
<dbReference type="SUPFAM" id="SSF55729">
    <property type="entry name" value="Acyl-CoA N-acyltransferases (Nat)"/>
    <property type="match status" value="1"/>
</dbReference>
<name>A0ABP8PSD6_9ACTN</name>
<comment type="caution">
    <text evidence="2">The sequence shown here is derived from an EMBL/GenBank/DDBJ whole genome shotgun (WGS) entry which is preliminary data.</text>
</comment>
<dbReference type="InterPro" id="IPR016181">
    <property type="entry name" value="Acyl_CoA_acyltransferase"/>
</dbReference>
<dbReference type="PANTHER" id="PTHR43441:SF10">
    <property type="entry name" value="ACETYLTRANSFERASE"/>
    <property type="match status" value="1"/>
</dbReference>
<reference evidence="3" key="1">
    <citation type="journal article" date="2019" name="Int. J. Syst. Evol. Microbiol.">
        <title>The Global Catalogue of Microorganisms (GCM) 10K type strain sequencing project: providing services to taxonomists for standard genome sequencing and annotation.</title>
        <authorList>
            <consortium name="The Broad Institute Genomics Platform"/>
            <consortium name="The Broad Institute Genome Sequencing Center for Infectious Disease"/>
            <person name="Wu L."/>
            <person name="Ma J."/>
        </authorList>
    </citation>
    <scope>NUCLEOTIDE SEQUENCE [LARGE SCALE GENOMIC DNA]</scope>
    <source>
        <strain evidence="3">JCM 17933</strain>
    </source>
</reference>
<accession>A0ABP8PSD6</accession>
<dbReference type="EMBL" id="BAABHF010000017">
    <property type="protein sequence ID" value="GAA4492061.1"/>
    <property type="molecule type" value="Genomic_DNA"/>
</dbReference>
<evidence type="ECO:0000313" key="2">
    <source>
        <dbReference type="EMBL" id="GAA4492061.1"/>
    </source>
</evidence>
<gene>
    <name evidence="2" type="ORF">GCM10023191_027240</name>
</gene>
<dbReference type="Proteomes" id="UP001500503">
    <property type="component" value="Unassembled WGS sequence"/>
</dbReference>
<dbReference type="PROSITE" id="PS51186">
    <property type="entry name" value="GNAT"/>
    <property type="match status" value="1"/>
</dbReference>
<dbReference type="InterPro" id="IPR051908">
    <property type="entry name" value="Ribosomal_N-acetyltransferase"/>
</dbReference>
<evidence type="ECO:0000259" key="1">
    <source>
        <dbReference type="PROSITE" id="PS51186"/>
    </source>
</evidence>
<evidence type="ECO:0000313" key="3">
    <source>
        <dbReference type="Proteomes" id="UP001500503"/>
    </source>
</evidence>
<dbReference type="InterPro" id="IPR000182">
    <property type="entry name" value="GNAT_dom"/>
</dbReference>